<dbReference type="RefSeq" id="WP_030432675.1">
    <property type="nucleotide sequence ID" value="NZ_JOEF01000030.1"/>
</dbReference>
<organism evidence="2 3">
    <name type="scientific">Allokutzneria albata</name>
    <name type="common">Kibdelosporangium albatum</name>
    <dbReference type="NCBI Taxonomy" id="211114"/>
    <lineage>
        <taxon>Bacteria</taxon>
        <taxon>Bacillati</taxon>
        <taxon>Actinomycetota</taxon>
        <taxon>Actinomycetes</taxon>
        <taxon>Pseudonocardiales</taxon>
        <taxon>Pseudonocardiaceae</taxon>
        <taxon>Allokutzneria</taxon>
    </lineage>
</organism>
<dbReference type="Proteomes" id="UP000183376">
    <property type="component" value="Chromosome I"/>
</dbReference>
<protein>
    <submittedName>
        <fullName evidence="2">Uncharacterized protein</fullName>
    </submittedName>
</protein>
<feature type="compositionally biased region" description="Low complexity" evidence="1">
    <location>
        <begin position="100"/>
        <end position="112"/>
    </location>
</feature>
<accession>A0A1G9Y9K9</accession>
<feature type="region of interest" description="Disordered" evidence="1">
    <location>
        <begin position="77"/>
        <end position="138"/>
    </location>
</feature>
<name>A0A1G9Y9K9_ALLAB</name>
<sequence length="138" mass="15235">MTTPEEVQRRVADSDASRSTRRAEAAKQIFELAQRRTAVAQHLEDVERQLGEILTNASEDIAIDELARFTDIPVADLTRWRDMRPTARTKRRKTAGGATGTKNTTRRATAAEPTPPRPRDATTPGTADTPAPTPMEAR</sequence>
<evidence type="ECO:0000256" key="1">
    <source>
        <dbReference type="SAM" id="MobiDB-lite"/>
    </source>
</evidence>
<feature type="region of interest" description="Disordered" evidence="1">
    <location>
        <begin position="1"/>
        <end position="24"/>
    </location>
</feature>
<keyword evidence="3" id="KW-1185">Reference proteome</keyword>
<gene>
    <name evidence="2" type="ORF">SAMN04489726_4685</name>
</gene>
<dbReference type="AlphaFoldDB" id="A0A1G9Y9K9"/>
<dbReference type="STRING" id="211114.SAMN04489726_4685"/>
<dbReference type="EMBL" id="LT629701">
    <property type="protein sequence ID" value="SDN05809.1"/>
    <property type="molecule type" value="Genomic_DNA"/>
</dbReference>
<feature type="compositionally biased region" description="Low complexity" evidence="1">
    <location>
        <begin position="121"/>
        <end position="130"/>
    </location>
</feature>
<evidence type="ECO:0000313" key="2">
    <source>
        <dbReference type="EMBL" id="SDN05809.1"/>
    </source>
</evidence>
<evidence type="ECO:0000313" key="3">
    <source>
        <dbReference type="Proteomes" id="UP000183376"/>
    </source>
</evidence>
<dbReference type="OrthoDB" id="3629316at2"/>
<proteinExistence type="predicted"/>
<reference evidence="2 3" key="1">
    <citation type="submission" date="2016-10" db="EMBL/GenBank/DDBJ databases">
        <authorList>
            <person name="de Groot N.N."/>
        </authorList>
    </citation>
    <scope>NUCLEOTIDE SEQUENCE [LARGE SCALE GENOMIC DNA]</scope>
    <source>
        <strain evidence="2 3">DSM 44149</strain>
    </source>
</reference>